<dbReference type="AlphaFoldDB" id="A0A4R8QEM9"/>
<evidence type="ECO:0000256" key="1">
    <source>
        <dbReference type="ARBA" id="ARBA00009207"/>
    </source>
</evidence>
<feature type="region of interest" description="Disordered" evidence="2">
    <location>
        <begin position="42"/>
        <end position="115"/>
    </location>
</feature>
<protein>
    <recommendedName>
        <fullName evidence="5">Serine/threonine-protein phosphatase 4 regulatory subunit 2</fullName>
    </recommendedName>
</protein>
<dbReference type="PANTHER" id="PTHR16487:SF0">
    <property type="entry name" value="PROTEIN PHOSPHATASE 4 REGULATORY SUBUNIT 2-RELATED"/>
    <property type="match status" value="1"/>
</dbReference>
<dbReference type="GO" id="GO:0005737">
    <property type="term" value="C:cytoplasm"/>
    <property type="evidence" value="ECO:0007669"/>
    <property type="project" value="TreeGrafter"/>
</dbReference>
<dbReference type="GO" id="GO:0030289">
    <property type="term" value="C:protein phosphatase 4 complex"/>
    <property type="evidence" value="ECO:0007669"/>
    <property type="project" value="InterPro"/>
</dbReference>
<feature type="region of interest" description="Disordered" evidence="2">
    <location>
        <begin position="200"/>
        <end position="283"/>
    </location>
</feature>
<dbReference type="GO" id="GO:0019888">
    <property type="term" value="F:protein phosphatase regulator activity"/>
    <property type="evidence" value="ECO:0007669"/>
    <property type="project" value="InterPro"/>
</dbReference>
<feature type="compositionally biased region" description="Low complexity" evidence="2">
    <location>
        <begin position="248"/>
        <end position="258"/>
    </location>
</feature>
<dbReference type="PANTHER" id="PTHR16487">
    <property type="entry name" value="PPP4R2-RELATED PROTEIN"/>
    <property type="match status" value="1"/>
</dbReference>
<proteinExistence type="inferred from homology"/>
<keyword evidence="4" id="KW-1185">Reference proteome</keyword>
<dbReference type="Pfam" id="PF09184">
    <property type="entry name" value="PPP4R2"/>
    <property type="match status" value="1"/>
</dbReference>
<feature type="compositionally biased region" description="Low complexity" evidence="2">
    <location>
        <begin position="208"/>
        <end position="225"/>
    </location>
</feature>
<dbReference type="EMBL" id="QAPG01000058">
    <property type="protein sequence ID" value="TDZ33835.1"/>
    <property type="molecule type" value="Genomic_DNA"/>
</dbReference>
<feature type="compositionally biased region" description="Polar residues" evidence="2">
    <location>
        <begin position="72"/>
        <end position="84"/>
    </location>
</feature>
<gene>
    <name evidence="3" type="ORF">C8035_v009223</name>
</gene>
<feature type="region of interest" description="Disordered" evidence="2">
    <location>
        <begin position="321"/>
        <end position="496"/>
    </location>
</feature>
<feature type="compositionally biased region" description="Basic and acidic residues" evidence="2">
    <location>
        <begin position="467"/>
        <end position="496"/>
    </location>
</feature>
<comment type="similarity">
    <text evidence="1">Belongs to the PPP4R2 family.</text>
</comment>
<evidence type="ECO:0008006" key="5">
    <source>
        <dbReference type="Google" id="ProtNLM"/>
    </source>
</evidence>
<evidence type="ECO:0000313" key="4">
    <source>
        <dbReference type="Proteomes" id="UP000295083"/>
    </source>
</evidence>
<reference evidence="3 4" key="1">
    <citation type="submission" date="2018-11" db="EMBL/GenBank/DDBJ databases">
        <title>Genome sequence and assembly of Colletotrichum spinosum.</title>
        <authorList>
            <person name="Gan P."/>
            <person name="Shirasu K."/>
        </authorList>
    </citation>
    <scope>NUCLEOTIDE SEQUENCE [LARGE SCALE GENOMIC DNA]</scope>
    <source>
        <strain evidence="3 4">CBS 515.97</strain>
    </source>
</reference>
<feature type="region of interest" description="Disordered" evidence="2">
    <location>
        <begin position="509"/>
        <end position="529"/>
    </location>
</feature>
<name>A0A4R8QEM9_9PEZI</name>
<evidence type="ECO:0000256" key="2">
    <source>
        <dbReference type="SAM" id="MobiDB-lite"/>
    </source>
</evidence>
<sequence>MEIEVDEDLLRTVASGGQIDYGLWPAMSQSIIKRLDQIAHDEFPIPNLPPPSQRINPPGQQPPRLLSPIPTSPTTGIASSQPSSLDADKENNRPEPSTAPPASETNAPAPEPKEGFLPEQIEDMLTEIKTVLATFPKYPPHTIQRLAELVLEPHRHYRQLAPYLHAVDRVVHVTSGANIFPLPPAVPDLSAMTLLSNGHPNGQPLDPAASVSWANSPSNSNSAASTVGTDEALGGALLTPIPWLTRRPSPGSVSPSSSSGGGPAEIRTESTETIDGPNGVGSIETVSVSVNGIPSMGASSSNAASRGITQEEVQLQHTAALRSAATAGSSEQQPDSAAATAAEDENEIPHARGPGEIGVGDLGPQNDTTSFVGGHGVEMQGIDVEAAVGRKAEHRTSPTTEDAPAEPEEEPKTDVKVEADEEEPADDAASETSATSHSKRDANEELEGVANKKIKEGEGDVVTAVEPAKEDAKVEDVKDSQVKEEDGEMQKDEEIKGEDADAAVDANNAAAAAAEEEKIKARTAPPGIE</sequence>
<accession>A0A4R8QEM9</accession>
<feature type="compositionally biased region" description="Acidic residues" evidence="2">
    <location>
        <begin position="419"/>
        <end position="429"/>
    </location>
</feature>
<comment type="caution">
    <text evidence="3">The sequence shown here is derived from an EMBL/GenBank/DDBJ whole genome shotgun (WGS) entry which is preliminary data.</text>
</comment>
<dbReference type="InterPro" id="IPR015267">
    <property type="entry name" value="PPP4R2"/>
</dbReference>
<dbReference type="GO" id="GO:0005634">
    <property type="term" value="C:nucleus"/>
    <property type="evidence" value="ECO:0007669"/>
    <property type="project" value="TreeGrafter"/>
</dbReference>
<evidence type="ECO:0000313" key="3">
    <source>
        <dbReference type="EMBL" id="TDZ33835.1"/>
    </source>
</evidence>
<feature type="compositionally biased region" description="Polar residues" evidence="2">
    <location>
        <begin position="326"/>
        <end position="335"/>
    </location>
</feature>
<dbReference type="Proteomes" id="UP000295083">
    <property type="component" value="Unassembled WGS sequence"/>
</dbReference>
<organism evidence="3 4">
    <name type="scientific">Colletotrichum spinosum</name>
    <dbReference type="NCBI Taxonomy" id="1347390"/>
    <lineage>
        <taxon>Eukaryota</taxon>
        <taxon>Fungi</taxon>
        <taxon>Dikarya</taxon>
        <taxon>Ascomycota</taxon>
        <taxon>Pezizomycotina</taxon>
        <taxon>Sordariomycetes</taxon>
        <taxon>Hypocreomycetidae</taxon>
        <taxon>Glomerellales</taxon>
        <taxon>Glomerellaceae</taxon>
        <taxon>Colletotrichum</taxon>
        <taxon>Colletotrichum orbiculare species complex</taxon>
    </lineage>
</organism>